<dbReference type="RefSeq" id="WP_067998041.1">
    <property type="nucleotide sequence ID" value="NZ_CP015596.1"/>
</dbReference>
<dbReference type="Pfam" id="PF01638">
    <property type="entry name" value="HxlR"/>
    <property type="match status" value="1"/>
</dbReference>
<keyword evidence="7" id="KW-1185">Reference proteome</keyword>
<dbReference type="Proteomes" id="UP000077143">
    <property type="component" value="Chromosome"/>
</dbReference>
<keyword evidence="3" id="KW-0804">Transcription</keyword>
<dbReference type="PANTHER" id="PTHR33204">
    <property type="entry name" value="TRANSCRIPTIONAL REGULATOR, MARR FAMILY"/>
    <property type="match status" value="1"/>
</dbReference>
<proteinExistence type="predicted"/>
<dbReference type="PROSITE" id="PS51118">
    <property type="entry name" value="HTH_HXLR"/>
    <property type="match status" value="1"/>
</dbReference>
<dbReference type="EMBL" id="CP015596">
    <property type="protein sequence ID" value="ANE80926.1"/>
    <property type="molecule type" value="Genomic_DNA"/>
</dbReference>
<accession>A0A172UPJ1</accession>
<evidence type="ECO:0000256" key="4">
    <source>
        <dbReference type="SAM" id="MobiDB-lite"/>
    </source>
</evidence>
<dbReference type="KEGG" id="madi:A7U43_17935"/>
<keyword evidence="1" id="KW-0805">Transcription regulation</keyword>
<dbReference type="SUPFAM" id="SSF46785">
    <property type="entry name" value="Winged helix' DNA-binding domain"/>
    <property type="match status" value="1"/>
</dbReference>
<evidence type="ECO:0000256" key="1">
    <source>
        <dbReference type="ARBA" id="ARBA00023015"/>
    </source>
</evidence>
<dbReference type="InterPro" id="IPR036390">
    <property type="entry name" value="WH_DNA-bd_sf"/>
</dbReference>
<name>A0A172UPJ1_9MYCO</name>
<gene>
    <name evidence="6" type="ORF">A7U43_17935</name>
</gene>
<feature type="region of interest" description="Disordered" evidence="4">
    <location>
        <begin position="156"/>
        <end position="180"/>
    </location>
</feature>
<feature type="domain" description="HTH hxlR-type" evidence="5">
    <location>
        <begin position="20"/>
        <end position="119"/>
    </location>
</feature>
<evidence type="ECO:0000256" key="2">
    <source>
        <dbReference type="ARBA" id="ARBA00023125"/>
    </source>
</evidence>
<keyword evidence="2" id="KW-0238">DNA-binding</keyword>
<dbReference type="STRING" id="1682113.A7U43_17935"/>
<dbReference type="PANTHER" id="PTHR33204:SF18">
    <property type="entry name" value="TRANSCRIPTIONAL REGULATORY PROTEIN"/>
    <property type="match status" value="1"/>
</dbReference>
<sequence length="180" mass="19933">MTVLQGRLVDRDAWSAVGECPIEKTMTAVGQKSAMLLMREAYYGTTRFDDFSRRAGITKAATSARLSELVGAGLLEKRPYRESGQRERQEYVLTPAGVDFMPVVWAMFEWGRTHLPGSARLRLTHLRCDADAHVEIVCEKGHSVNFDELGMRLVRGGAESGRGQPKSHTEDDSGLSSSRS</sequence>
<reference evidence="6 7" key="1">
    <citation type="submission" date="2016-05" db="EMBL/GenBank/DDBJ databases">
        <title>Complete genome sequence of a phthalic acid esters degrading Mycobacterium sp. YC-RL4.</title>
        <authorList>
            <person name="Ren L."/>
            <person name="Fan S."/>
            <person name="Ruth N."/>
            <person name="Jia Y."/>
            <person name="Wang J."/>
            <person name="Qiao C."/>
        </authorList>
    </citation>
    <scope>NUCLEOTIDE SEQUENCE [LARGE SCALE GENOMIC DNA]</scope>
    <source>
        <strain evidence="6 7">YC-RL4</strain>
    </source>
</reference>
<organism evidence="6 7">
    <name type="scientific">Mycobacterium adipatum</name>
    <dbReference type="NCBI Taxonomy" id="1682113"/>
    <lineage>
        <taxon>Bacteria</taxon>
        <taxon>Bacillati</taxon>
        <taxon>Actinomycetota</taxon>
        <taxon>Actinomycetes</taxon>
        <taxon>Mycobacteriales</taxon>
        <taxon>Mycobacteriaceae</taxon>
        <taxon>Mycobacterium</taxon>
    </lineage>
</organism>
<evidence type="ECO:0000313" key="6">
    <source>
        <dbReference type="EMBL" id="ANE80926.1"/>
    </source>
</evidence>
<dbReference type="GO" id="GO:0003677">
    <property type="term" value="F:DNA binding"/>
    <property type="evidence" value="ECO:0007669"/>
    <property type="project" value="UniProtKB-KW"/>
</dbReference>
<dbReference type="Gene3D" id="1.10.10.10">
    <property type="entry name" value="Winged helix-like DNA-binding domain superfamily/Winged helix DNA-binding domain"/>
    <property type="match status" value="1"/>
</dbReference>
<protein>
    <submittedName>
        <fullName evidence="6">HxlR family transcriptional regulator</fullName>
    </submittedName>
</protein>
<dbReference type="InterPro" id="IPR002577">
    <property type="entry name" value="HTH_HxlR"/>
</dbReference>
<dbReference type="InterPro" id="IPR036388">
    <property type="entry name" value="WH-like_DNA-bd_sf"/>
</dbReference>
<dbReference type="AlphaFoldDB" id="A0A172UPJ1"/>
<dbReference type="OrthoDB" id="9792527at2"/>
<evidence type="ECO:0000259" key="5">
    <source>
        <dbReference type="PROSITE" id="PS51118"/>
    </source>
</evidence>
<evidence type="ECO:0000256" key="3">
    <source>
        <dbReference type="ARBA" id="ARBA00023163"/>
    </source>
</evidence>
<evidence type="ECO:0000313" key="7">
    <source>
        <dbReference type="Proteomes" id="UP000077143"/>
    </source>
</evidence>